<comment type="caution">
    <text evidence="1">The sequence shown here is derived from an EMBL/GenBank/DDBJ whole genome shotgun (WGS) entry which is preliminary data.</text>
</comment>
<sequence length="143" mass="16316">MPLQLGLKDDGEKRLALRLVGKILSNTLVNRDTFIGVIPKIGCTLEEFEIEFIDGNIVVINVNQPLRRILRVDVLCDGKETNMLLRYEKLPEHCFRFGRLGHVVRDCSVAAENNGPEDYNLMFEPWLKASSRIKSNAFRVSDQ</sequence>
<evidence type="ECO:0000313" key="2">
    <source>
        <dbReference type="Proteomes" id="UP001281410"/>
    </source>
</evidence>
<dbReference type="Proteomes" id="UP001281410">
    <property type="component" value="Unassembled WGS sequence"/>
</dbReference>
<gene>
    <name evidence="1" type="ORF">Dsin_011581</name>
</gene>
<dbReference type="EMBL" id="JANJYJ010000003">
    <property type="protein sequence ID" value="KAK3224556.1"/>
    <property type="molecule type" value="Genomic_DNA"/>
</dbReference>
<reference evidence="1" key="1">
    <citation type="journal article" date="2023" name="Plant J.">
        <title>Genome sequences and population genomics provide insights into the demographic history, inbreeding, and mutation load of two 'living fossil' tree species of Dipteronia.</title>
        <authorList>
            <person name="Feng Y."/>
            <person name="Comes H.P."/>
            <person name="Chen J."/>
            <person name="Zhu S."/>
            <person name="Lu R."/>
            <person name="Zhang X."/>
            <person name="Li P."/>
            <person name="Qiu J."/>
            <person name="Olsen K.M."/>
            <person name="Qiu Y."/>
        </authorList>
    </citation>
    <scope>NUCLEOTIDE SEQUENCE</scope>
    <source>
        <strain evidence="1">NBL</strain>
    </source>
</reference>
<dbReference type="AlphaFoldDB" id="A0AAE0EDR2"/>
<keyword evidence="2" id="KW-1185">Reference proteome</keyword>
<evidence type="ECO:0008006" key="3">
    <source>
        <dbReference type="Google" id="ProtNLM"/>
    </source>
</evidence>
<evidence type="ECO:0000313" key="1">
    <source>
        <dbReference type="EMBL" id="KAK3224556.1"/>
    </source>
</evidence>
<organism evidence="1 2">
    <name type="scientific">Dipteronia sinensis</name>
    <dbReference type="NCBI Taxonomy" id="43782"/>
    <lineage>
        <taxon>Eukaryota</taxon>
        <taxon>Viridiplantae</taxon>
        <taxon>Streptophyta</taxon>
        <taxon>Embryophyta</taxon>
        <taxon>Tracheophyta</taxon>
        <taxon>Spermatophyta</taxon>
        <taxon>Magnoliopsida</taxon>
        <taxon>eudicotyledons</taxon>
        <taxon>Gunneridae</taxon>
        <taxon>Pentapetalae</taxon>
        <taxon>rosids</taxon>
        <taxon>malvids</taxon>
        <taxon>Sapindales</taxon>
        <taxon>Sapindaceae</taxon>
        <taxon>Hippocastanoideae</taxon>
        <taxon>Acereae</taxon>
        <taxon>Dipteronia</taxon>
    </lineage>
</organism>
<protein>
    <recommendedName>
        <fullName evidence="3">Zinc knuckle CX2CX4HX4C domain-containing protein</fullName>
    </recommendedName>
</protein>
<proteinExistence type="predicted"/>
<accession>A0AAE0EDR2</accession>
<name>A0AAE0EDR2_9ROSI</name>